<evidence type="ECO:0000256" key="1">
    <source>
        <dbReference type="SAM" id="MobiDB-lite"/>
    </source>
</evidence>
<dbReference type="InterPro" id="IPR052573">
    <property type="entry name" value="DnaJ_C_subfamily_28"/>
</dbReference>
<dbReference type="STRING" id="283909.R7UFF3"/>
<gene>
    <name evidence="3" type="ORF">CAPTEDRAFT_170613</name>
</gene>
<dbReference type="PANTHER" id="PTHR39158:SF1">
    <property type="entry name" value="DNAJ HOMOLOG SUBFAMILY C MEMBER 28"/>
    <property type="match status" value="1"/>
</dbReference>
<dbReference type="EMBL" id="AMQN01009038">
    <property type="status" value="NOT_ANNOTATED_CDS"/>
    <property type="molecule type" value="Genomic_DNA"/>
</dbReference>
<reference evidence="5" key="1">
    <citation type="submission" date="2012-12" db="EMBL/GenBank/DDBJ databases">
        <authorList>
            <person name="Hellsten U."/>
            <person name="Grimwood J."/>
            <person name="Chapman J.A."/>
            <person name="Shapiro H."/>
            <person name="Aerts A."/>
            <person name="Otillar R.P."/>
            <person name="Terry A.Y."/>
            <person name="Boore J.L."/>
            <person name="Simakov O."/>
            <person name="Marletaz F."/>
            <person name="Cho S.-J."/>
            <person name="Edsinger-Gonzales E."/>
            <person name="Havlak P."/>
            <person name="Kuo D.-H."/>
            <person name="Larsson T."/>
            <person name="Lv J."/>
            <person name="Arendt D."/>
            <person name="Savage R."/>
            <person name="Osoegawa K."/>
            <person name="de Jong P."/>
            <person name="Lindberg D.R."/>
            <person name="Seaver E.C."/>
            <person name="Weisblat D.A."/>
            <person name="Putnam N.H."/>
            <person name="Grigoriev I.V."/>
            <person name="Rokhsar D.S."/>
        </authorList>
    </citation>
    <scope>NUCLEOTIDE SEQUENCE</scope>
    <source>
        <strain evidence="5">I ESC-2004</strain>
    </source>
</reference>
<dbReference type="InterPro" id="IPR018961">
    <property type="entry name" value="DnaJ_homolog_subfam-C_membr-28"/>
</dbReference>
<dbReference type="FunCoup" id="R7UFF3">
    <property type="interactions" value="20"/>
</dbReference>
<dbReference type="Gene3D" id="1.10.287.110">
    <property type="entry name" value="DnaJ domain"/>
    <property type="match status" value="1"/>
</dbReference>
<protein>
    <recommendedName>
        <fullName evidence="2">J domain-containing protein</fullName>
    </recommendedName>
</protein>
<dbReference type="PRINTS" id="PR00625">
    <property type="entry name" value="JDOMAIN"/>
</dbReference>
<evidence type="ECO:0000259" key="2">
    <source>
        <dbReference type="PROSITE" id="PS50076"/>
    </source>
</evidence>
<evidence type="ECO:0000313" key="4">
    <source>
        <dbReference type="EnsemblMetazoa" id="CapteP170613"/>
    </source>
</evidence>
<dbReference type="AlphaFoldDB" id="R7UFF3"/>
<dbReference type="PROSITE" id="PS50076">
    <property type="entry name" value="DNAJ_2"/>
    <property type="match status" value="1"/>
</dbReference>
<feature type="compositionally biased region" description="Polar residues" evidence="1">
    <location>
        <begin position="95"/>
        <end position="109"/>
    </location>
</feature>
<dbReference type="OMA" id="EWISLGK"/>
<accession>R7UFF3</accession>
<dbReference type="EMBL" id="KB304479">
    <property type="protein sequence ID" value="ELU01987.1"/>
    <property type="molecule type" value="Genomic_DNA"/>
</dbReference>
<feature type="domain" description="J" evidence="2">
    <location>
        <begin position="39"/>
        <end position="103"/>
    </location>
</feature>
<dbReference type="InterPro" id="IPR001623">
    <property type="entry name" value="DnaJ_domain"/>
</dbReference>
<dbReference type="CDD" id="cd06257">
    <property type="entry name" value="DnaJ"/>
    <property type="match status" value="1"/>
</dbReference>
<dbReference type="EMBL" id="AMQN01009037">
    <property type="status" value="NOT_ANNOTATED_CDS"/>
    <property type="molecule type" value="Genomic_DNA"/>
</dbReference>
<evidence type="ECO:0000313" key="5">
    <source>
        <dbReference type="Proteomes" id="UP000014760"/>
    </source>
</evidence>
<dbReference type="InterPro" id="IPR036869">
    <property type="entry name" value="J_dom_sf"/>
</dbReference>
<dbReference type="HOGENOM" id="CLU_040968_0_0_1"/>
<reference evidence="4" key="3">
    <citation type="submission" date="2015-06" db="UniProtKB">
        <authorList>
            <consortium name="EnsemblMetazoa"/>
        </authorList>
    </citation>
    <scope>IDENTIFICATION</scope>
</reference>
<dbReference type="Proteomes" id="UP000014760">
    <property type="component" value="Unassembled WGS sequence"/>
</dbReference>
<dbReference type="Pfam" id="PF09350">
    <property type="entry name" value="DJC28_CD"/>
    <property type="match status" value="1"/>
</dbReference>
<feature type="region of interest" description="Disordered" evidence="1">
    <location>
        <begin position="95"/>
        <end position="115"/>
    </location>
</feature>
<dbReference type="Pfam" id="PF00226">
    <property type="entry name" value="DnaJ"/>
    <property type="match status" value="1"/>
</dbReference>
<proteinExistence type="predicted"/>
<name>R7UFF3_CAPTE</name>
<organism evidence="3">
    <name type="scientific">Capitella teleta</name>
    <name type="common">Polychaete worm</name>
    <dbReference type="NCBI Taxonomy" id="283909"/>
    <lineage>
        <taxon>Eukaryota</taxon>
        <taxon>Metazoa</taxon>
        <taxon>Spiralia</taxon>
        <taxon>Lophotrochozoa</taxon>
        <taxon>Annelida</taxon>
        <taxon>Polychaeta</taxon>
        <taxon>Sedentaria</taxon>
        <taxon>Scolecida</taxon>
        <taxon>Capitellidae</taxon>
        <taxon>Capitella</taxon>
    </lineage>
</organism>
<dbReference type="EnsemblMetazoa" id="CapteT170613">
    <property type="protein sequence ID" value="CapteP170613"/>
    <property type="gene ID" value="CapteG170613"/>
</dbReference>
<dbReference type="SUPFAM" id="SSF46565">
    <property type="entry name" value="Chaperone J-domain"/>
    <property type="match status" value="1"/>
</dbReference>
<sequence>MNHTLDLEIMLKRFLPNWRRGLHTSCPTLGHQLKNNLPDCYSLLRVTEDSSTEEVRESYLRLAKEYHPDSGSTVADARKFSQVDEAYRSILNHRQNSAKTQQGQATEAPNDNHFQHTAPQHRQYLSYESVGFGTPSQRERQYQQFRTQRAVENLYEYRTGKIANEHESLLMTKDKKEARKNTVRNAIERLVEDLIAESMAKGEFENLPGSGKPLPHDSYNPMVDSTTHNLNKMLIQNGYAPEWITLTKEVNLQLEDARKVLLEERIRLGKEPLSATAQVVWSKKVNDFENKMQEVNKNINKLNMLTPTIQQQMIPFSEKCIRRNVNTVLETYRVKAERGDFEAQSRAEPTTHHYYAPKAEDKLKITDVFKEIAALFNNKIS</sequence>
<dbReference type="SMART" id="SM00271">
    <property type="entry name" value="DnaJ"/>
    <property type="match status" value="1"/>
</dbReference>
<reference evidence="3 5" key="2">
    <citation type="journal article" date="2013" name="Nature">
        <title>Insights into bilaterian evolution from three spiralian genomes.</title>
        <authorList>
            <person name="Simakov O."/>
            <person name="Marletaz F."/>
            <person name="Cho S.J."/>
            <person name="Edsinger-Gonzales E."/>
            <person name="Havlak P."/>
            <person name="Hellsten U."/>
            <person name="Kuo D.H."/>
            <person name="Larsson T."/>
            <person name="Lv J."/>
            <person name="Arendt D."/>
            <person name="Savage R."/>
            <person name="Osoegawa K."/>
            <person name="de Jong P."/>
            <person name="Grimwood J."/>
            <person name="Chapman J.A."/>
            <person name="Shapiro H."/>
            <person name="Aerts A."/>
            <person name="Otillar R.P."/>
            <person name="Terry A.Y."/>
            <person name="Boore J.L."/>
            <person name="Grigoriev I.V."/>
            <person name="Lindberg D.R."/>
            <person name="Seaver E.C."/>
            <person name="Weisblat D.A."/>
            <person name="Putnam N.H."/>
            <person name="Rokhsar D.S."/>
        </authorList>
    </citation>
    <scope>NUCLEOTIDE SEQUENCE</scope>
    <source>
        <strain evidence="3 5">I ESC-2004</strain>
    </source>
</reference>
<dbReference type="OrthoDB" id="1922282at2759"/>
<dbReference type="PANTHER" id="PTHR39158">
    <property type="entry name" value="OS08G0560600 PROTEIN"/>
    <property type="match status" value="1"/>
</dbReference>
<dbReference type="EMBL" id="AMQN01009036">
    <property type="status" value="NOT_ANNOTATED_CDS"/>
    <property type="molecule type" value="Genomic_DNA"/>
</dbReference>
<keyword evidence="5" id="KW-1185">Reference proteome</keyword>
<evidence type="ECO:0000313" key="3">
    <source>
        <dbReference type="EMBL" id="ELU01987.1"/>
    </source>
</evidence>